<evidence type="ECO:0000256" key="19">
    <source>
        <dbReference type="ARBA" id="ARBA00047588"/>
    </source>
</evidence>
<evidence type="ECO:0000256" key="11">
    <source>
        <dbReference type="ARBA" id="ARBA00023136"/>
    </source>
</evidence>
<evidence type="ECO:0000256" key="9">
    <source>
        <dbReference type="ARBA" id="ARBA00022946"/>
    </source>
</evidence>
<keyword evidence="6" id="KW-0053">Apoptosis</keyword>
<accession>A0ABP5LG66</accession>
<name>A0ABP5LG66_9ACTN</name>
<evidence type="ECO:0000256" key="14">
    <source>
        <dbReference type="ARBA" id="ARBA00037002"/>
    </source>
</evidence>
<comment type="similarity">
    <text evidence="15">Belongs to the THEM4/THEM5 thioesterase family.</text>
</comment>
<evidence type="ECO:0000256" key="3">
    <source>
        <dbReference type="ARBA" id="ARBA00004632"/>
    </source>
</evidence>
<dbReference type="InterPro" id="IPR052365">
    <property type="entry name" value="THEM4/THEM5_acyl-CoA_thioest"/>
</dbReference>
<evidence type="ECO:0000259" key="24">
    <source>
        <dbReference type="Pfam" id="PF03061"/>
    </source>
</evidence>
<keyword evidence="5" id="KW-0963">Cytoplasm</keyword>
<evidence type="ECO:0000256" key="16">
    <source>
        <dbReference type="ARBA" id="ARBA00038848"/>
    </source>
</evidence>
<comment type="catalytic activity">
    <reaction evidence="14">
        <text>(9Z)-octadecenoyl-CoA + H2O = (9Z)-octadecenoate + CoA + H(+)</text>
        <dbReference type="Rhea" id="RHEA:40139"/>
        <dbReference type="ChEBI" id="CHEBI:15377"/>
        <dbReference type="ChEBI" id="CHEBI:15378"/>
        <dbReference type="ChEBI" id="CHEBI:30823"/>
        <dbReference type="ChEBI" id="CHEBI:57287"/>
        <dbReference type="ChEBI" id="CHEBI:57387"/>
    </reaction>
    <physiologicalReaction direction="left-to-right" evidence="14">
        <dbReference type="Rhea" id="RHEA:40140"/>
    </physiologicalReaction>
</comment>
<evidence type="ECO:0000313" key="25">
    <source>
        <dbReference type="EMBL" id="GAA2146669.1"/>
    </source>
</evidence>
<dbReference type="CDD" id="cd03443">
    <property type="entry name" value="PaaI_thioesterase"/>
    <property type="match status" value="1"/>
</dbReference>
<evidence type="ECO:0000256" key="6">
    <source>
        <dbReference type="ARBA" id="ARBA00022703"/>
    </source>
</evidence>
<dbReference type="InterPro" id="IPR006683">
    <property type="entry name" value="Thioestr_dom"/>
</dbReference>
<gene>
    <name evidence="25" type="ORF">GCM10009727_48170</name>
</gene>
<dbReference type="InterPro" id="IPR029069">
    <property type="entry name" value="HotDog_dom_sf"/>
</dbReference>
<comment type="caution">
    <text evidence="25">The sequence shown here is derived from an EMBL/GenBank/DDBJ whole genome shotgun (WGS) entry which is preliminary data.</text>
</comment>
<proteinExistence type="inferred from homology"/>
<keyword evidence="11" id="KW-0472">Membrane</keyword>
<evidence type="ECO:0000256" key="5">
    <source>
        <dbReference type="ARBA" id="ARBA00022490"/>
    </source>
</evidence>
<dbReference type="PANTHER" id="PTHR12418">
    <property type="entry name" value="ACYL-COENZYME A THIOESTERASE THEM4"/>
    <property type="match status" value="1"/>
</dbReference>
<dbReference type="SUPFAM" id="SSF54637">
    <property type="entry name" value="Thioesterase/thiol ester dehydrase-isomerase"/>
    <property type="match status" value="1"/>
</dbReference>
<evidence type="ECO:0000313" key="26">
    <source>
        <dbReference type="Proteomes" id="UP001501020"/>
    </source>
</evidence>
<keyword evidence="8" id="KW-0276">Fatty acid metabolism</keyword>
<evidence type="ECO:0000256" key="21">
    <source>
        <dbReference type="ARBA" id="ARBA00047969"/>
    </source>
</evidence>
<comment type="subcellular location">
    <subcellularLocation>
        <location evidence="3">Cell projection</location>
        <location evidence="3">Ruffle membrane</location>
    </subcellularLocation>
    <subcellularLocation>
        <location evidence="2">Cytoplasm</location>
    </subcellularLocation>
    <subcellularLocation>
        <location evidence="1">Membrane</location>
        <topology evidence="1">Peripheral membrane protein</topology>
    </subcellularLocation>
</comment>
<evidence type="ECO:0000256" key="15">
    <source>
        <dbReference type="ARBA" id="ARBA00038456"/>
    </source>
</evidence>
<keyword evidence="10" id="KW-0443">Lipid metabolism</keyword>
<comment type="catalytic activity">
    <reaction evidence="13">
        <text>(5Z,8Z,11Z,14Z)-eicosatetraenoyl-CoA + H2O = (5Z,8Z,11Z,14Z)-eicosatetraenoate + CoA + H(+)</text>
        <dbReference type="Rhea" id="RHEA:40151"/>
        <dbReference type="ChEBI" id="CHEBI:15377"/>
        <dbReference type="ChEBI" id="CHEBI:15378"/>
        <dbReference type="ChEBI" id="CHEBI:32395"/>
        <dbReference type="ChEBI" id="CHEBI:57287"/>
        <dbReference type="ChEBI" id="CHEBI:57368"/>
    </reaction>
    <physiologicalReaction direction="left-to-right" evidence="13">
        <dbReference type="Rhea" id="RHEA:40152"/>
    </physiologicalReaction>
</comment>
<evidence type="ECO:0000256" key="4">
    <source>
        <dbReference type="ARBA" id="ARBA00022475"/>
    </source>
</evidence>
<evidence type="ECO:0000256" key="1">
    <source>
        <dbReference type="ARBA" id="ARBA00004170"/>
    </source>
</evidence>
<evidence type="ECO:0000256" key="23">
    <source>
        <dbReference type="ARBA" id="ARBA00048180"/>
    </source>
</evidence>
<dbReference type="Gene3D" id="3.10.129.10">
    <property type="entry name" value="Hotdog Thioesterase"/>
    <property type="match status" value="1"/>
</dbReference>
<dbReference type="RefSeq" id="WP_344271113.1">
    <property type="nucleotide sequence ID" value="NZ_BAAAMR010000044.1"/>
</dbReference>
<evidence type="ECO:0000256" key="2">
    <source>
        <dbReference type="ARBA" id="ARBA00004496"/>
    </source>
</evidence>
<evidence type="ECO:0000256" key="12">
    <source>
        <dbReference type="ARBA" id="ARBA00023273"/>
    </source>
</evidence>
<keyword evidence="26" id="KW-1185">Reference proteome</keyword>
<comment type="catalytic activity">
    <reaction evidence="22">
        <text>dodecanoyl-CoA + H2O = dodecanoate + CoA + H(+)</text>
        <dbReference type="Rhea" id="RHEA:30135"/>
        <dbReference type="ChEBI" id="CHEBI:15377"/>
        <dbReference type="ChEBI" id="CHEBI:15378"/>
        <dbReference type="ChEBI" id="CHEBI:18262"/>
        <dbReference type="ChEBI" id="CHEBI:57287"/>
        <dbReference type="ChEBI" id="CHEBI:57375"/>
    </reaction>
    <physiologicalReaction direction="left-to-right" evidence="22">
        <dbReference type="Rhea" id="RHEA:30136"/>
    </physiologicalReaction>
</comment>
<comment type="catalytic activity">
    <reaction evidence="21">
        <text>decanoyl-CoA + H2O = decanoate + CoA + H(+)</text>
        <dbReference type="Rhea" id="RHEA:40059"/>
        <dbReference type="ChEBI" id="CHEBI:15377"/>
        <dbReference type="ChEBI" id="CHEBI:15378"/>
        <dbReference type="ChEBI" id="CHEBI:27689"/>
        <dbReference type="ChEBI" id="CHEBI:57287"/>
        <dbReference type="ChEBI" id="CHEBI:61430"/>
    </reaction>
    <physiologicalReaction direction="left-to-right" evidence="21">
        <dbReference type="Rhea" id="RHEA:40060"/>
    </physiologicalReaction>
</comment>
<comment type="catalytic activity">
    <reaction evidence="19">
        <text>octanoyl-CoA + H2O = octanoate + CoA + H(+)</text>
        <dbReference type="Rhea" id="RHEA:30143"/>
        <dbReference type="ChEBI" id="CHEBI:15377"/>
        <dbReference type="ChEBI" id="CHEBI:15378"/>
        <dbReference type="ChEBI" id="CHEBI:25646"/>
        <dbReference type="ChEBI" id="CHEBI:57287"/>
        <dbReference type="ChEBI" id="CHEBI:57386"/>
    </reaction>
    <physiologicalReaction direction="left-to-right" evidence="19">
        <dbReference type="Rhea" id="RHEA:30144"/>
    </physiologicalReaction>
</comment>
<evidence type="ECO:0000256" key="17">
    <source>
        <dbReference type="ARBA" id="ARBA00040123"/>
    </source>
</evidence>
<dbReference type="Pfam" id="PF03061">
    <property type="entry name" value="4HBT"/>
    <property type="match status" value="1"/>
</dbReference>
<comment type="catalytic activity">
    <reaction evidence="23">
        <text>tetradecanoyl-CoA + H2O = tetradecanoate + CoA + H(+)</text>
        <dbReference type="Rhea" id="RHEA:40119"/>
        <dbReference type="ChEBI" id="CHEBI:15377"/>
        <dbReference type="ChEBI" id="CHEBI:15378"/>
        <dbReference type="ChEBI" id="CHEBI:30807"/>
        <dbReference type="ChEBI" id="CHEBI:57287"/>
        <dbReference type="ChEBI" id="CHEBI:57385"/>
    </reaction>
    <physiologicalReaction direction="left-to-right" evidence="23">
        <dbReference type="Rhea" id="RHEA:40120"/>
    </physiologicalReaction>
</comment>
<dbReference type="EMBL" id="BAAAMR010000044">
    <property type="protein sequence ID" value="GAA2146669.1"/>
    <property type="molecule type" value="Genomic_DNA"/>
</dbReference>
<dbReference type="EC" id="3.1.2.2" evidence="16"/>
<evidence type="ECO:0000256" key="18">
    <source>
        <dbReference type="ARBA" id="ARBA00043210"/>
    </source>
</evidence>
<keyword evidence="9" id="KW-0809">Transit peptide</keyword>
<dbReference type="Proteomes" id="UP001501020">
    <property type="component" value="Unassembled WGS sequence"/>
</dbReference>
<protein>
    <recommendedName>
        <fullName evidence="17">Acyl-coenzyme A thioesterase THEM4</fullName>
        <ecNumber evidence="16">3.1.2.2</ecNumber>
    </recommendedName>
    <alternativeName>
        <fullName evidence="18">Thioesterase superfamily member 4</fullName>
    </alternativeName>
</protein>
<evidence type="ECO:0000256" key="13">
    <source>
        <dbReference type="ARBA" id="ARBA00035852"/>
    </source>
</evidence>
<evidence type="ECO:0000256" key="10">
    <source>
        <dbReference type="ARBA" id="ARBA00023098"/>
    </source>
</evidence>
<comment type="catalytic activity">
    <reaction evidence="20">
        <text>hexadecanoyl-CoA + H2O = hexadecanoate + CoA + H(+)</text>
        <dbReference type="Rhea" id="RHEA:16645"/>
        <dbReference type="ChEBI" id="CHEBI:7896"/>
        <dbReference type="ChEBI" id="CHEBI:15377"/>
        <dbReference type="ChEBI" id="CHEBI:15378"/>
        <dbReference type="ChEBI" id="CHEBI:57287"/>
        <dbReference type="ChEBI" id="CHEBI:57379"/>
        <dbReference type="EC" id="3.1.2.2"/>
    </reaction>
    <physiologicalReaction direction="left-to-right" evidence="20">
        <dbReference type="Rhea" id="RHEA:16646"/>
    </physiologicalReaction>
</comment>
<keyword evidence="12" id="KW-0966">Cell projection</keyword>
<dbReference type="PANTHER" id="PTHR12418:SF19">
    <property type="entry name" value="ACYL-COENZYME A THIOESTERASE THEM4"/>
    <property type="match status" value="1"/>
</dbReference>
<sequence length="224" mass="23898">MTESDRPQPHVAVPLNGYWTEWSARAARNAAPGWAALVGEMAGLQDTFAAAAPPPEAVAEARSLVEQTRAVLARHEVGDDDQWFGRFLPAPDRGQTFSPPIRLTGITEHALAGKTMFGRFHSGNNSAAHGGGIALLFDDLFGRLVSVGDIPPARTASLSVNYRSVTPLDEPLAVEASVAEVDGRKLYLTGTLRHGDRLCADATALFLTLRPEQIRPAEAEAPPG</sequence>
<reference evidence="26" key="1">
    <citation type="journal article" date="2019" name="Int. J. Syst. Evol. Microbiol.">
        <title>The Global Catalogue of Microorganisms (GCM) 10K type strain sequencing project: providing services to taxonomists for standard genome sequencing and annotation.</title>
        <authorList>
            <consortium name="The Broad Institute Genomics Platform"/>
            <consortium name="The Broad Institute Genome Sequencing Center for Infectious Disease"/>
            <person name="Wu L."/>
            <person name="Ma J."/>
        </authorList>
    </citation>
    <scope>NUCLEOTIDE SEQUENCE [LARGE SCALE GENOMIC DNA]</scope>
    <source>
        <strain evidence="26">JCM 13850</strain>
    </source>
</reference>
<evidence type="ECO:0000256" key="8">
    <source>
        <dbReference type="ARBA" id="ARBA00022832"/>
    </source>
</evidence>
<evidence type="ECO:0000256" key="22">
    <source>
        <dbReference type="ARBA" id="ARBA00048074"/>
    </source>
</evidence>
<keyword evidence="4" id="KW-1003">Cell membrane</keyword>
<evidence type="ECO:0000256" key="20">
    <source>
        <dbReference type="ARBA" id="ARBA00047734"/>
    </source>
</evidence>
<organism evidence="25 26">
    <name type="scientific">Actinomadura napierensis</name>
    <dbReference type="NCBI Taxonomy" id="267854"/>
    <lineage>
        <taxon>Bacteria</taxon>
        <taxon>Bacillati</taxon>
        <taxon>Actinomycetota</taxon>
        <taxon>Actinomycetes</taxon>
        <taxon>Streptosporangiales</taxon>
        <taxon>Thermomonosporaceae</taxon>
        <taxon>Actinomadura</taxon>
    </lineage>
</organism>
<evidence type="ECO:0000256" key="7">
    <source>
        <dbReference type="ARBA" id="ARBA00022801"/>
    </source>
</evidence>
<feature type="domain" description="Thioesterase" evidence="24">
    <location>
        <begin position="128"/>
        <end position="197"/>
    </location>
</feature>
<keyword evidence="7" id="KW-0378">Hydrolase</keyword>